<evidence type="ECO:0000313" key="10">
    <source>
        <dbReference type="Proteomes" id="UP000293952"/>
    </source>
</evidence>
<keyword evidence="6" id="KW-0238">DNA-binding</keyword>
<evidence type="ECO:0000256" key="2">
    <source>
        <dbReference type="ARBA" id="ARBA00022603"/>
    </source>
</evidence>
<dbReference type="InterPro" id="IPR050953">
    <property type="entry name" value="N4_N6_ade-DNA_methylase"/>
</dbReference>
<keyword evidence="10" id="KW-1185">Reference proteome</keyword>
<evidence type="ECO:0000256" key="5">
    <source>
        <dbReference type="ARBA" id="ARBA00022747"/>
    </source>
</evidence>
<dbReference type="RefSeq" id="WP_130092093.1">
    <property type="nucleotide sequence ID" value="NZ_SETE01000001.1"/>
</dbReference>
<dbReference type="PANTHER" id="PTHR33841">
    <property type="entry name" value="DNA METHYLTRANSFERASE YEEA-RELATED"/>
    <property type="match status" value="1"/>
</dbReference>
<name>A0A4Q4KQG9_9FLAO</name>
<keyword evidence="2 9" id="KW-0489">Methyltransferase</keyword>
<accession>A0A4Q4KQG9</accession>
<protein>
    <recommendedName>
        <fullName evidence="1">site-specific DNA-methyltransferase (adenine-specific)</fullName>
        <ecNumber evidence="1">2.1.1.72</ecNumber>
    </recommendedName>
</protein>
<dbReference type="InterPro" id="IPR002052">
    <property type="entry name" value="DNA_methylase_N6_adenine_CS"/>
</dbReference>
<dbReference type="SUPFAM" id="SSF53335">
    <property type="entry name" value="S-adenosyl-L-methionine-dependent methyltransferases"/>
    <property type="match status" value="1"/>
</dbReference>
<keyword evidence="3 9" id="KW-0808">Transferase</keyword>
<evidence type="ECO:0000256" key="4">
    <source>
        <dbReference type="ARBA" id="ARBA00022691"/>
    </source>
</evidence>
<dbReference type="GO" id="GO:0032259">
    <property type="term" value="P:methylation"/>
    <property type="evidence" value="ECO:0007669"/>
    <property type="project" value="UniProtKB-KW"/>
</dbReference>
<dbReference type="AlphaFoldDB" id="A0A4Q4KQG9"/>
<evidence type="ECO:0000256" key="7">
    <source>
        <dbReference type="ARBA" id="ARBA00047942"/>
    </source>
</evidence>
<evidence type="ECO:0000313" key="9">
    <source>
        <dbReference type="EMBL" id="RYM35726.1"/>
    </source>
</evidence>
<dbReference type="Pfam" id="PF07669">
    <property type="entry name" value="Eco57I"/>
    <property type="match status" value="1"/>
</dbReference>
<dbReference type="CDD" id="cd02440">
    <property type="entry name" value="AdoMet_MTases"/>
    <property type="match status" value="1"/>
</dbReference>
<dbReference type="InterPro" id="IPR011639">
    <property type="entry name" value="MethylTrfase_TaqI-like_dom"/>
</dbReference>
<keyword evidence="5" id="KW-0680">Restriction system</keyword>
<dbReference type="PANTHER" id="PTHR33841:SF6">
    <property type="entry name" value="TYPE II METHYLTRANSFERASE M.HINDII"/>
    <property type="match status" value="1"/>
</dbReference>
<evidence type="ECO:0000256" key="3">
    <source>
        <dbReference type="ARBA" id="ARBA00022679"/>
    </source>
</evidence>
<reference evidence="9 10" key="1">
    <citation type="submission" date="2019-02" db="EMBL/GenBank/DDBJ databases">
        <title>Genome sequence of the sea-ice species Brumimicrobium glaciale.</title>
        <authorList>
            <person name="Bowman J.P."/>
        </authorList>
    </citation>
    <scope>NUCLEOTIDE SEQUENCE [LARGE SCALE GENOMIC DNA]</scope>
    <source>
        <strain evidence="9 10">IC156</strain>
    </source>
</reference>
<dbReference type="Proteomes" id="UP000293952">
    <property type="component" value="Unassembled WGS sequence"/>
</dbReference>
<dbReference type="EMBL" id="SETE01000001">
    <property type="protein sequence ID" value="RYM35726.1"/>
    <property type="molecule type" value="Genomic_DNA"/>
</dbReference>
<keyword evidence="4" id="KW-0949">S-adenosyl-L-methionine</keyword>
<comment type="catalytic activity">
    <reaction evidence="7">
        <text>a 2'-deoxyadenosine in DNA + S-adenosyl-L-methionine = an N(6)-methyl-2'-deoxyadenosine in DNA + S-adenosyl-L-homocysteine + H(+)</text>
        <dbReference type="Rhea" id="RHEA:15197"/>
        <dbReference type="Rhea" id="RHEA-COMP:12418"/>
        <dbReference type="Rhea" id="RHEA-COMP:12419"/>
        <dbReference type="ChEBI" id="CHEBI:15378"/>
        <dbReference type="ChEBI" id="CHEBI:57856"/>
        <dbReference type="ChEBI" id="CHEBI:59789"/>
        <dbReference type="ChEBI" id="CHEBI:90615"/>
        <dbReference type="ChEBI" id="CHEBI:90616"/>
        <dbReference type="EC" id="2.1.1.72"/>
    </reaction>
</comment>
<dbReference type="PRINTS" id="PR00507">
    <property type="entry name" value="N12N6MTFRASE"/>
</dbReference>
<gene>
    <name evidence="9" type="ORF">ERX46_01660</name>
</gene>
<comment type="caution">
    <text evidence="9">The sequence shown here is derived from an EMBL/GenBank/DDBJ whole genome shotgun (WGS) entry which is preliminary data.</text>
</comment>
<sequence>MESIHLKPKNDESPSSFAKRLGELYADSVSKDHKKKNGQFFTPLEIAHFMAAYFNSNRKELKILDPGTGVGILSCALVEKIIANNKLVRKIELVVYEIDKDVIPLTIQSLEYLLKFAAKNEVVLTYEIRQHDFILHNAHCFRDTSGDLFYKESEVFDIVISNPPYFKIAKTDLRAIAASAVYSGHANIYSIFMALSTLLLKNDGQLIFITPRSYASGGYFKVFRSFFFKKIQLNNVHLFVSRKDTFSRDKVLQETVIINGFKQEYKLGNQTEISSSSGIVDIDNARKRTYSSDRVLDLNTDEKIMYLPTSDYEEHVLGVFRTWRNKFIDYGVKVSTGPVVAFRSKKYLRSEYQNSNVYLAPLYWLHNIKQMEIEWPIVKPKKEQYINIEPLAKPLLVPNKNYVLLRRFSSKDDKNRLVAAPYLQYYKKAELIGLENKVNYIYRPGGELSNEETVGIAALLSSTIYDTYFRIFNGNVNVSATELKEMTLPDLEVIQNIGSTILENNNFTIDFINELVNNQIELELTE</sequence>
<dbReference type="GO" id="GO:0009307">
    <property type="term" value="P:DNA restriction-modification system"/>
    <property type="evidence" value="ECO:0007669"/>
    <property type="project" value="UniProtKB-KW"/>
</dbReference>
<organism evidence="9 10">
    <name type="scientific">Brumimicrobium glaciale</name>
    <dbReference type="NCBI Taxonomy" id="200475"/>
    <lineage>
        <taxon>Bacteria</taxon>
        <taxon>Pseudomonadati</taxon>
        <taxon>Bacteroidota</taxon>
        <taxon>Flavobacteriia</taxon>
        <taxon>Flavobacteriales</taxon>
        <taxon>Crocinitomicaceae</taxon>
        <taxon>Brumimicrobium</taxon>
    </lineage>
</organism>
<feature type="domain" description="Type II methyltransferase M.TaqI-like" evidence="8">
    <location>
        <begin position="96"/>
        <end position="246"/>
    </location>
</feature>
<evidence type="ECO:0000256" key="1">
    <source>
        <dbReference type="ARBA" id="ARBA00011900"/>
    </source>
</evidence>
<dbReference type="Gene3D" id="3.40.50.150">
    <property type="entry name" value="Vaccinia Virus protein VP39"/>
    <property type="match status" value="1"/>
</dbReference>
<evidence type="ECO:0000256" key="6">
    <source>
        <dbReference type="ARBA" id="ARBA00023125"/>
    </source>
</evidence>
<proteinExistence type="predicted"/>
<dbReference type="GO" id="GO:0009007">
    <property type="term" value="F:site-specific DNA-methyltransferase (adenine-specific) activity"/>
    <property type="evidence" value="ECO:0007669"/>
    <property type="project" value="UniProtKB-EC"/>
</dbReference>
<dbReference type="GO" id="GO:0003677">
    <property type="term" value="F:DNA binding"/>
    <property type="evidence" value="ECO:0007669"/>
    <property type="project" value="UniProtKB-KW"/>
</dbReference>
<evidence type="ECO:0000259" key="8">
    <source>
        <dbReference type="Pfam" id="PF07669"/>
    </source>
</evidence>
<dbReference type="EC" id="2.1.1.72" evidence="1"/>
<dbReference type="PROSITE" id="PS00092">
    <property type="entry name" value="N6_MTASE"/>
    <property type="match status" value="1"/>
</dbReference>
<dbReference type="InterPro" id="IPR029063">
    <property type="entry name" value="SAM-dependent_MTases_sf"/>
</dbReference>
<dbReference type="OrthoDB" id="32195at2"/>